<proteinExistence type="predicted"/>
<dbReference type="Gene3D" id="3.30.70.270">
    <property type="match status" value="1"/>
</dbReference>
<dbReference type="AlphaFoldDB" id="A0A9Q3EA73"/>
<name>A0A9Q3EA73_9BASI</name>
<protein>
    <recommendedName>
        <fullName evidence="3">Reverse transcriptase domain-containing protein</fullName>
    </recommendedName>
</protein>
<sequence>MDSHKNKDRYFDIGNNEHQKVAFLVFNNKKAKISIHLTNKQKSELSSLSYDHKDTFESDKWPLGEMVGHGVDIILNIEKPYPPLLRRPAYPASPKSKKALQIHSKELLDLGVIRKVVHNKEVETNTPVRMAWHNGKYRIFGDFRALNTYNFPDRYPIPKIEIALTQICHAEYDEAY</sequence>
<evidence type="ECO:0008006" key="3">
    <source>
        <dbReference type="Google" id="ProtNLM"/>
    </source>
</evidence>
<dbReference type="InterPro" id="IPR043128">
    <property type="entry name" value="Rev_trsase/Diguanyl_cyclase"/>
</dbReference>
<dbReference type="EMBL" id="AVOT02025669">
    <property type="protein sequence ID" value="MBW0517083.1"/>
    <property type="molecule type" value="Genomic_DNA"/>
</dbReference>
<keyword evidence="2" id="KW-1185">Reference proteome</keyword>
<accession>A0A9Q3EA73</accession>
<comment type="caution">
    <text evidence="1">The sequence shown here is derived from an EMBL/GenBank/DDBJ whole genome shotgun (WGS) entry which is preliminary data.</text>
</comment>
<dbReference type="SUPFAM" id="SSF56672">
    <property type="entry name" value="DNA/RNA polymerases"/>
    <property type="match status" value="1"/>
</dbReference>
<organism evidence="1 2">
    <name type="scientific">Austropuccinia psidii MF-1</name>
    <dbReference type="NCBI Taxonomy" id="1389203"/>
    <lineage>
        <taxon>Eukaryota</taxon>
        <taxon>Fungi</taxon>
        <taxon>Dikarya</taxon>
        <taxon>Basidiomycota</taxon>
        <taxon>Pucciniomycotina</taxon>
        <taxon>Pucciniomycetes</taxon>
        <taxon>Pucciniales</taxon>
        <taxon>Sphaerophragmiaceae</taxon>
        <taxon>Austropuccinia</taxon>
    </lineage>
</organism>
<dbReference type="Proteomes" id="UP000765509">
    <property type="component" value="Unassembled WGS sequence"/>
</dbReference>
<evidence type="ECO:0000313" key="1">
    <source>
        <dbReference type="EMBL" id="MBW0517083.1"/>
    </source>
</evidence>
<dbReference type="Gene3D" id="3.10.10.10">
    <property type="entry name" value="HIV Type 1 Reverse Transcriptase, subunit A, domain 1"/>
    <property type="match status" value="1"/>
</dbReference>
<reference evidence="1" key="1">
    <citation type="submission" date="2021-03" db="EMBL/GenBank/DDBJ databases">
        <title>Draft genome sequence of rust myrtle Austropuccinia psidii MF-1, a brazilian biotype.</title>
        <authorList>
            <person name="Quecine M.C."/>
            <person name="Pachon D.M.R."/>
            <person name="Bonatelli M.L."/>
            <person name="Correr F.H."/>
            <person name="Franceschini L.M."/>
            <person name="Leite T.F."/>
            <person name="Margarido G.R.A."/>
            <person name="Almeida C.A."/>
            <person name="Ferrarezi J.A."/>
            <person name="Labate C.A."/>
        </authorList>
    </citation>
    <scope>NUCLEOTIDE SEQUENCE</scope>
    <source>
        <strain evidence="1">MF-1</strain>
    </source>
</reference>
<evidence type="ECO:0000313" key="2">
    <source>
        <dbReference type="Proteomes" id="UP000765509"/>
    </source>
</evidence>
<gene>
    <name evidence="1" type="ORF">O181_056798</name>
</gene>
<dbReference type="InterPro" id="IPR043502">
    <property type="entry name" value="DNA/RNA_pol_sf"/>
</dbReference>